<gene>
    <name evidence="2" type="ORF">GCM10023153_16680</name>
</gene>
<protein>
    <submittedName>
        <fullName evidence="2">Uncharacterized protein</fullName>
    </submittedName>
</protein>
<accession>A0ABP8JRL2</accession>
<comment type="caution">
    <text evidence="2">The sequence shown here is derived from an EMBL/GenBank/DDBJ whole genome shotgun (WGS) entry which is preliminary data.</text>
</comment>
<feature type="region of interest" description="Disordered" evidence="1">
    <location>
        <begin position="257"/>
        <end position="276"/>
    </location>
</feature>
<proteinExistence type="predicted"/>
<evidence type="ECO:0000313" key="2">
    <source>
        <dbReference type="EMBL" id="GAA4395018.1"/>
    </source>
</evidence>
<evidence type="ECO:0000313" key="3">
    <source>
        <dbReference type="Proteomes" id="UP001500390"/>
    </source>
</evidence>
<reference evidence="3" key="1">
    <citation type="journal article" date="2019" name="Int. J. Syst. Evol. Microbiol.">
        <title>The Global Catalogue of Microorganisms (GCM) 10K type strain sequencing project: providing services to taxonomists for standard genome sequencing and annotation.</title>
        <authorList>
            <consortium name="The Broad Institute Genomics Platform"/>
            <consortium name="The Broad Institute Genome Sequencing Center for Infectious Disease"/>
            <person name="Wu L."/>
            <person name="Ma J."/>
        </authorList>
    </citation>
    <scope>NUCLEOTIDE SEQUENCE [LARGE SCALE GENOMIC DNA]</scope>
    <source>
        <strain evidence="3">JCM 17738</strain>
    </source>
</reference>
<feature type="compositionally biased region" description="Polar residues" evidence="1">
    <location>
        <begin position="261"/>
        <end position="272"/>
    </location>
</feature>
<dbReference type="Proteomes" id="UP001500390">
    <property type="component" value="Unassembled WGS sequence"/>
</dbReference>
<keyword evidence="3" id="KW-1185">Reference proteome</keyword>
<dbReference type="EMBL" id="BAABFX010000025">
    <property type="protein sequence ID" value="GAA4395018.1"/>
    <property type="molecule type" value="Genomic_DNA"/>
</dbReference>
<name>A0ABP8JRL2_9MICO</name>
<evidence type="ECO:0000256" key="1">
    <source>
        <dbReference type="SAM" id="MobiDB-lite"/>
    </source>
</evidence>
<organism evidence="2 3">
    <name type="scientific">Ornithinibacter aureus</name>
    <dbReference type="NCBI Taxonomy" id="622664"/>
    <lineage>
        <taxon>Bacteria</taxon>
        <taxon>Bacillati</taxon>
        <taxon>Actinomycetota</taxon>
        <taxon>Actinomycetes</taxon>
        <taxon>Micrococcales</taxon>
        <taxon>Intrasporangiaceae</taxon>
        <taxon>Ornithinibacter</taxon>
    </lineage>
</organism>
<dbReference type="RefSeq" id="WP_159902059.1">
    <property type="nucleotide sequence ID" value="NZ_BAABFX010000025.1"/>
</dbReference>
<sequence length="952" mass="104781">MSNVASSDTAELLQHFHELLSVQFSDLRDARAALDRVSPVFALEHDLSKDDLELLKLAVREAIKNNHITRYHRTWLPFVVYAAEMGYGYVGDEYWTTFSSLTPRWTSQERSTIRAWFVRFHDQFGGARPTGAWANQFTIIAWPITHAVLPVDLQRQLAELLYNFRTGLTTALLNDPDELGIRLAARSGWYSSRFRNFCQNPQLLGQVAAALLSGADSGSPYLVRSTLARLIAGLSHERQARQWLTSAQRAANRVRAAGFSRSPSAGNHSPASTARLPRATDPRLFLRRLDGAWYAYAELPDMTPLSERLPHVYDELRTKRARVNGGGRPVPTGGLVYGGQEVRFETWPDIMKPFVQLERGTEAVNSLIADQAVMSGGPWWLFRQQTSGHAIEVKGRFLRPGVRYILIGMADREPPSVPWCTPTILAVDGAKAWRLNVPDPLPDQDAQALVAQGLSSLATVAIRPVGLVASAWDGEGAVESLAGEPAIIGIRAEVAPERCLVTIDGDPHFVPWPDGQADLILSLASLDVGSHTVAATLIGADNGVLTRGDLVITIRDPQVRPENATVGEGIRLLASPARPTLSELWDERATVTVHGPPETNAEMIVTLLDEDRLELGATRRKVTLPIEEDEWASLARGIRLENAFKAHYDDAHWCTVTVQRDGIGVASLSCEREFQPLCWRFRREHDGSYVARLHDQTDGDQTTVEFFDVEQPLAAVRHRQGVDIALPVRGGLLRATAGGITTAALAPTQPNEVFALGSVSPHVPFGDRSTAGIMRLADAHWLWMSADLPADPFAVSQQQMALSAITRAVSMLLTGSHWAAIERKLATADAEWVLDHLDEMERVIGTSPAHLALGKRISHNLYDWSVPEKILPGFAEVITPTLRESGIDNASAPRFLLTMAGRLGYITQPWSGPDRNAMLDRIKQSPVLLRAARYAVIGSRAYADPDEAQRGF</sequence>